<protein>
    <recommendedName>
        <fullName evidence="3">ATP synthase subunit 5, mitochondrial</fullName>
    </recommendedName>
</protein>
<accession>A0AAV0BU12</accession>
<evidence type="ECO:0000256" key="4">
    <source>
        <dbReference type="ARBA" id="ARBA00022448"/>
    </source>
</evidence>
<keyword evidence="6" id="KW-0406">Ion transport</keyword>
<keyword evidence="10" id="KW-1185">Reference proteome</keyword>
<evidence type="ECO:0000256" key="3">
    <source>
        <dbReference type="ARBA" id="ARBA00014723"/>
    </source>
</evidence>
<evidence type="ECO:0000256" key="8">
    <source>
        <dbReference type="ARBA" id="ARBA00023310"/>
    </source>
</evidence>
<dbReference type="AlphaFoldDB" id="A0AAV0BU12"/>
<evidence type="ECO:0000256" key="1">
    <source>
        <dbReference type="ARBA" id="ARBA00004370"/>
    </source>
</evidence>
<keyword evidence="4" id="KW-0813">Transport</keyword>
<comment type="subcellular location">
    <subcellularLocation>
        <location evidence="1">Membrane</location>
    </subcellularLocation>
</comment>
<dbReference type="SUPFAM" id="SSF47928">
    <property type="entry name" value="N-terminal domain of the delta subunit of the F1F0-ATP synthase"/>
    <property type="match status" value="1"/>
</dbReference>
<dbReference type="HAMAP" id="MF_01416">
    <property type="entry name" value="ATP_synth_delta_bact"/>
    <property type="match status" value="1"/>
</dbReference>
<dbReference type="Gene3D" id="1.10.520.20">
    <property type="entry name" value="N-terminal domain of the delta subunit of the F1F0-ATP synthase"/>
    <property type="match status" value="1"/>
</dbReference>
<keyword evidence="8" id="KW-0066">ATP synthesis</keyword>
<dbReference type="Pfam" id="PF00213">
    <property type="entry name" value="OSCP"/>
    <property type="match status" value="1"/>
</dbReference>
<dbReference type="NCBIfam" id="TIGR01145">
    <property type="entry name" value="ATP_synt_delta"/>
    <property type="match status" value="1"/>
</dbReference>
<evidence type="ECO:0000256" key="7">
    <source>
        <dbReference type="ARBA" id="ARBA00023136"/>
    </source>
</evidence>
<dbReference type="GO" id="GO:0016020">
    <property type="term" value="C:membrane"/>
    <property type="evidence" value="ECO:0007669"/>
    <property type="project" value="UniProtKB-SubCell"/>
</dbReference>
<sequence length="257" mass="28589">MASSSIIRALRSNRGYATLTKPKSVQPPIQLQGLSGKYATALYSAALKKDERVLSTVEKDILSIQKVLTSKDGLSIKQFLQNPTLQAAERKKGLTNLMAKVGQPNELTKNLFEVLGENGRLYETEKVIEDFLNLLSAHRGEMTITITSAQPLESSLQTRLETSLKKSSAAQGKVVKIKNIVNPNVLGGLLVDFGDKTIDLSVASRVNKLNSLLQVSLFYHLNFILLVKSNRFPCIVETEILINHFFFLKKKSRNLFK</sequence>
<keyword evidence="5" id="KW-0375">Hydrogen ion transport</keyword>
<dbReference type="InterPro" id="IPR026015">
    <property type="entry name" value="ATP_synth_OSCP/delta_N_sf"/>
</dbReference>
<dbReference type="GO" id="GO:0046933">
    <property type="term" value="F:proton-transporting ATP synthase activity, rotational mechanism"/>
    <property type="evidence" value="ECO:0007669"/>
    <property type="project" value="InterPro"/>
</dbReference>
<proteinExistence type="inferred from homology"/>
<organism evidence="9 10">
    <name type="scientific">Phakopsora pachyrhizi</name>
    <name type="common">Asian soybean rust disease fungus</name>
    <dbReference type="NCBI Taxonomy" id="170000"/>
    <lineage>
        <taxon>Eukaryota</taxon>
        <taxon>Fungi</taxon>
        <taxon>Dikarya</taxon>
        <taxon>Basidiomycota</taxon>
        <taxon>Pucciniomycotina</taxon>
        <taxon>Pucciniomycetes</taxon>
        <taxon>Pucciniales</taxon>
        <taxon>Phakopsoraceae</taxon>
        <taxon>Phakopsora</taxon>
    </lineage>
</organism>
<evidence type="ECO:0000256" key="6">
    <source>
        <dbReference type="ARBA" id="ARBA00023065"/>
    </source>
</evidence>
<comment type="similarity">
    <text evidence="2">Belongs to the ATPase delta chain family.</text>
</comment>
<comment type="caution">
    <text evidence="9">The sequence shown here is derived from an EMBL/GenBank/DDBJ whole genome shotgun (WGS) entry which is preliminary data.</text>
</comment>
<gene>
    <name evidence="9" type="ORF">PPACK8108_LOCUS26111</name>
</gene>
<dbReference type="Proteomes" id="UP001153365">
    <property type="component" value="Unassembled WGS sequence"/>
</dbReference>
<evidence type="ECO:0000256" key="5">
    <source>
        <dbReference type="ARBA" id="ARBA00022781"/>
    </source>
</evidence>
<evidence type="ECO:0000313" key="9">
    <source>
        <dbReference type="EMBL" id="CAH7690687.1"/>
    </source>
</evidence>
<reference evidence="9" key="1">
    <citation type="submission" date="2022-06" db="EMBL/GenBank/DDBJ databases">
        <authorList>
            <consortium name="SYNGENTA / RWTH Aachen University"/>
        </authorList>
    </citation>
    <scope>NUCLEOTIDE SEQUENCE</scope>
</reference>
<evidence type="ECO:0000256" key="2">
    <source>
        <dbReference type="ARBA" id="ARBA00007046"/>
    </source>
</evidence>
<name>A0AAV0BU12_PHAPC</name>
<dbReference type="EMBL" id="CALTRL010006366">
    <property type="protein sequence ID" value="CAH7690687.1"/>
    <property type="molecule type" value="Genomic_DNA"/>
</dbReference>
<evidence type="ECO:0000313" key="10">
    <source>
        <dbReference type="Proteomes" id="UP001153365"/>
    </source>
</evidence>
<keyword evidence="7" id="KW-0472">Membrane</keyword>
<dbReference type="InterPro" id="IPR000711">
    <property type="entry name" value="ATPase_OSCP/dsu"/>
</dbReference>
<dbReference type="PANTHER" id="PTHR11910">
    <property type="entry name" value="ATP SYNTHASE DELTA CHAIN"/>
    <property type="match status" value="1"/>
</dbReference>
<dbReference type="PRINTS" id="PR00125">
    <property type="entry name" value="ATPASEDELTA"/>
</dbReference>